<dbReference type="InterPro" id="IPR011701">
    <property type="entry name" value="MFS"/>
</dbReference>
<feature type="transmembrane region" description="Helical" evidence="7">
    <location>
        <begin position="484"/>
        <end position="506"/>
    </location>
</feature>
<reference evidence="9" key="1">
    <citation type="submission" date="2022-11" db="EMBL/GenBank/DDBJ databases">
        <authorList>
            <person name="Petersen C."/>
        </authorList>
    </citation>
    <scope>NUCLEOTIDE SEQUENCE</scope>
    <source>
        <strain evidence="9">IBT 30069</strain>
    </source>
</reference>
<evidence type="ECO:0000256" key="3">
    <source>
        <dbReference type="ARBA" id="ARBA00022692"/>
    </source>
</evidence>
<name>A0A9W9KJF0_9EURO</name>
<keyword evidence="10" id="KW-1185">Reference proteome</keyword>
<evidence type="ECO:0000313" key="10">
    <source>
        <dbReference type="Proteomes" id="UP001149165"/>
    </source>
</evidence>
<comment type="caution">
    <text evidence="9">The sequence shown here is derived from an EMBL/GenBank/DDBJ whole genome shotgun (WGS) entry which is preliminary data.</text>
</comment>
<dbReference type="EMBL" id="JAPQKH010000003">
    <property type="protein sequence ID" value="KAJ5108585.1"/>
    <property type="molecule type" value="Genomic_DNA"/>
</dbReference>
<feature type="transmembrane region" description="Helical" evidence="7">
    <location>
        <begin position="352"/>
        <end position="371"/>
    </location>
</feature>
<feature type="region of interest" description="Disordered" evidence="6">
    <location>
        <begin position="1"/>
        <end position="74"/>
    </location>
</feature>
<protein>
    <submittedName>
        <fullName evidence="9">MFS general substrate transporter</fullName>
    </submittedName>
</protein>
<dbReference type="PANTHER" id="PTHR23502">
    <property type="entry name" value="MAJOR FACILITATOR SUPERFAMILY"/>
    <property type="match status" value="1"/>
</dbReference>
<evidence type="ECO:0000313" key="9">
    <source>
        <dbReference type="EMBL" id="KAJ5108585.1"/>
    </source>
</evidence>
<feature type="transmembrane region" description="Helical" evidence="7">
    <location>
        <begin position="175"/>
        <end position="200"/>
    </location>
</feature>
<evidence type="ECO:0000256" key="2">
    <source>
        <dbReference type="ARBA" id="ARBA00008335"/>
    </source>
</evidence>
<dbReference type="Pfam" id="PF07690">
    <property type="entry name" value="MFS_1"/>
    <property type="match status" value="1"/>
</dbReference>
<dbReference type="InterPro" id="IPR020846">
    <property type="entry name" value="MFS_dom"/>
</dbReference>
<dbReference type="GO" id="GO:0016020">
    <property type="term" value="C:membrane"/>
    <property type="evidence" value="ECO:0007669"/>
    <property type="project" value="UniProtKB-SubCell"/>
</dbReference>
<feature type="transmembrane region" description="Helical" evidence="7">
    <location>
        <begin position="307"/>
        <end position="332"/>
    </location>
</feature>
<accession>A0A9W9KJF0</accession>
<reference evidence="9" key="2">
    <citation type="journal article" date="2023" name="IMA Fungus">
        <title>Comparative genomic study of the Penicillium genus elucidates a diverse pangenome and 15 lateral gene transfer events.</title>
        <authorList>
            <person name="Petersen C."/>
            <person name="Sorensen T."/>
            <person name="Nielsen M.R."/>
            <person name="Sondergaard T.E."/>
            <person name="Sorensen J.L."/>
            <person name="Fitzpatrick D.A."/>
            <person name="Frisvad J.C."/>
            <person name="Nielsen K.L."/>
        </authorList>
    </citation>
    <scope>NUCLEOTIDE SEQUENCE</scope>
    <source>
        <strain evidence="9">IBT 30069</strain>
    </source>
</reference>
<comment type="subcellular location">
    <subcellularLocation>
        <location evidence="1">Membrane</location>
        <topology evidence="1">Multi-pass membrane protein</topology>
    </subcellularLocation>
</comment>
<dbReference type="FunFam" id="1.20.1250.20:FF:000011">
    <property type="entry name" value="MFS multidrug transporter, putative"/>
    <property type="match status" value="1"/>
</dbReference>
<evidence type="ECO:0000259" key="8">
    <source>
        <dbReference type="PROSITE" id="PS50850"/>
    </source>
</evidence>
<feature type="transmembrane region" description="Helical" evidence="7">
    <location>
        <begin position="392"/>
        <end position="412"/>
    </location>
</feature>
<sequence length="519" mass="56624">MMEGDSNSTDNEKDIKLSEDRMSANERLSCEPMGANPMKDMEKGNPASEGATLNITDPNIVDWDGPDDSQNPRNWPKKNKIINVVLISASVLYCNLATTMFSPGANIMEKEFGYDNSTIEILTVTISSMGFAVGPMFIAPLSEVFGRVPIYRVASICYLGFTVGCARSTNVGEFLVFRLLTGLAASPFMTTGGGTIADILEKEERGVAMAVFTAGPLLGPVLGPIVGGFVTQDLGWRWTFYLILILAGAVSTLSLIFMRETSSPVILKAKTARLRKETGNLNLRAAGDKQIPIANLLGQALKRPIKFLVLSPLILLTAIYLAFIFSIVMLFYSTFPGVYEDTYHWSVGISGLAYIGIGVGCTIAVFTFGKFSDRLVQDKSNEGKYRAERRMILVMYFCPLVPIGLFIYGWTAYYQVHWIAPIIGTAITGMGVLMITSSCQIYIIDLFGPQAAASALSAITLLRNLLGACFPLAASALYDNLGLGWGNSVLAFIAVGFIAVPFLFYWRGQWLREKFPVEA</sequence>
<evidence type="ECO:0000256" key="7">
    <source>
        <dbReference type="SAM" id="Phobius"/>
    </source>
</evidence>
<evidence type="ECO:0000256" key="1">
    <source>
        <dbReference type="ARBA" id="ARBA00004141"/>
    </source>
</evidence>
<evidence type="ECO:0000256" key="6">
    <source>
        <dbReference type="SAM" id="MobiDB-lite"/>
    </source>
</evidence>
<keyword evidence="5 7" id="KW-0472">Membrane</keyword>
<dbReference type="Proteomes" id="UP001149165">
    <property type="component" value="Unassembled WGS sequence"/>
</dbReference>
<feature type="transmembrane region" description="Helical" evidence="7">
    <location>
        <begin position="207"/>
        <end position="226"/>
    </location>
</feature>
<feature type="domain" description="Major facilitator superfamily (MFS) profile" evidence="8">
    <location>
        <begin position="83"/>
        <end position="511"/>
    </location>
</feature>
<feature type="compositionally biased region" description="Basic and acidic residues" evidence="6">
    <location>
        <begin position="10"/>
        <end position="24"/>
    </location>
</feature>
<feature type="transmembrane region" description="Helical" evidence="7">
    <location>
        <begin position="81"/>
        <end position="101"/>
    </location>
</feature>
<keyword evidence="3 7" id="KW-0812">Transmembrane</keyword>
<dbReference type="OrthoDB" id="5296287at2759"/>
<dbReference type="AlphaFoldDB" id="A0A9W9KJF0"/>
<feature type="transmembrane region" description="Helical" evidence="7">
    <location>
        <begin position="238"/>
        <end position="258"/>
    </location>
</feature>
<dbReference type="CDD" id="cd17323">
    <property type="entry name" value="MFS_Tpo1_MDR_like"/>
    <property type="match status" value="1"/>
</dbReference>
<feature type="transmembrane region" description="Helical" evidence="7">
    <location>
        <begin position="418"/>
        <end position="443"/>
    </location>
</feature>
<feature type="transmembrane region" description="Helical" evidence="7">
    <location>
        <begin position="150"/>
        <end position="169"/>
    </location>
</feature>
<dbReference type="SUPFAM" id="SSF103473">
    <property type="entry name" value="MFS general substrate transporter"/>
    <property type="match status" value="1"/>
</dbReference>
<gene>
    <name evidence="9" type="ORF">N7456_005260</name>
</gene>
<comment type="similarity">
    <text evidence="2">Belongs to the major facilitator superfamily.</text>
</comment>
<keyword evidence="4 7" id="KW-1133">Transmembrane helix</keyword>
<dbReference type="InterPro" id="IPR036259">
    <property type="entry name" value="MFS_trans_sf"/>
</dbReference>
<evidence type="ECO:0000256" key="5">
    <source>
        <dbReference type="ARBA" id="ARBA00023136"/>
    </source>
</evidence>
<dbReference type="PANTHER" id="PTHR23502:SF68">
    <property type="entry name" value="MULTIDRUG TRANSPORTER, PUTATIVE (AFU_ORTHOLOGUE AFUA_3G01120)-RELATED"/>
    <property type="match status" value="1"/>
</dbReference>
<organism evidence="9 10">
    <name type="scientific">Penicillium angulare</name>
    <dbReference type="NCBI Taxonomy" id="116970"/>
    <lineage>
        <taxon>Eukaryota</taxon>
        <taxon>Fungi</taxon>
        <taxon>Dikarya</taxon>
        <taxon>Ascomycota</taxon>
        <taxon>Pezizomycotina</taxon>
        <taxon>Eurotiomycetes</taxon>
        <taxon>Eurotiomycetidae</taxon>
        <taxon>Eurotiales</taxon>
        <taxon>Aspergillaceae</taxon>
        <taxon>Penicillium</taxon>
    </lineage>
</organism>
<feature type="transmembrane region" description="Helical" evidence="7">
    <location>
        <begin position="121"/>
        <end position="138"/>
    </location>
</feature>
<evidence type="ECO:0000256" key="4">
    <source>
        <dbReference type="ARBA" id="ARBA00022989"/>
    </source>
</evidence>
<proteinExistence type="inferred from homology"/>
<dbReference type="Gene3D" id="1.20.1250.20">
    <property type="entry name" value="MFS general substrate transporter like domains"/>
    <property type="match status" value="1"/>
</dbReference>
<dbReference type="GO" id="GO:0022857">
    <property type="term" value="F:transmembrane transporter activity"/>
    <property type="evidence" value="ECO:0007669"/>
    <property type="project" value="InterPro"/>
</dbReference>
<feature type="transmembrane region" description="Helical" evidence="7">
    <location>
        <begin position="455"/>
        <end position="478"/>
    </location>
</feature>
<dbReference type="PROSITE" id="PS50850">
    <property type="entry name" value="MFS"/>
    <property type="match status" value="1"/>
</dbReference>